<dbReference type="EMBL" id="JANBPG010000004">
    <property type="protein sequence ID" value="KAJ1902214.1"/>
    <property type="molecule type" value="Genomic_DNA"/>
</dbReference>
<proteinExistence type="predicted"/>
<comment type="caution">
    <text evidence="1">The sequence shown here is derived from an EMBL/GenBank/DDBJ whole genome shotgun (WGS) entry which is preliminary data.</text>
</comment>
<name>A0ACC1IWS8_9FUNG</name>
<accession>A0ACC1IWS8</accession>
<keyword evidence="2" id="KW-1185">Reference proteome</keyword>
<sequence>MEHSSDANPVVAIEEQADAVIVALDKAVKYLDALDIFSKGDLERVRKIIPGWMREYQKAEGSADDSSSTNTGAGGNYDPLIAACTPLHLAVQCPRKDVIQTILDFDSPRVPVDAGDQNGMTALHLAAKAARRDVVRMLLRHGADDMLLDAQGNDALAYATEPDVAAAIQDHRLEEIQAATTRLFTLVRLDDHAGVQAMLDDAAQMARVNLAARDSKENGTLLHLAVQHGEAELARWAVTQGVDVFARDSQGHMAEHYARDHTMRDLLSQAPMGSTRAAPSGSAPHLSGVLYKWTNYVGGWKSRWFALSGGVLSYYKSEADAADSCRGSINLRIAKIMLSKDKSQFEVHGKGSNKYRLKAESPAIAKQWVHLLNVSKQWALENTKKGKDDEDEVVSSGGMLKPPANFDAASKGKHHVRGASTSSRTSAIGSSSATGGSRPNAVPGSPLVSTASRQSTDEMVASPAASILSNESDDELYILRENYLAQISDLRSQLFIQDRLLTGLDKMPPRDEASRSSPEEMAKYLDIATQTIAQSRSIVDSLEKGYRDTSAVWQVRLRKEQERIDMLADSLRTAVVSSQNLLESVRSKSKEIPTQNAAAVAAAAVAASGGVGISLNGAEIPPQDDSADEDDDDSDLDFADATDEFFDTAASIVSTNAGLRGSASRTSFSAARSSKLSPSNSRSSSEVGSIVNQQAASAAAAGGGAASAEVVAAGNAGEAEAALQDEHDEHEGQEDQDALDFTALSGYSVPVKIRTSLPEITKGGPSLNLWSVISGAIGKDLSKISVPVFFNEPSSFLQRFTEDMEYCDLLEIATLMPRSEDRTLLVAGFAMSNYASTFGRVAKPFNPLLGETFEYVRRDKKYRALSEQVKHHPPISACWVEGKNYVYHADTNIKSKFNGGSLTVVPTGVCHVELKLPLEFLNSDEEKVAGKPKQAAKINEREGYFTEHYTWNKLTTNVNGIMIANFWIEHVGDLDVKNHRTGDHTKITFMQSNWMGKNKFRVTGEALDRSGCAVYDIAGDWTSKLVAKPVGSSQSKNAESEAEDLAPPAAMDEASNANDAVKYSATNSLHAPRNKPFVLWKANPRQTECNTYHLTTYAMSLNDCPAELEPYLCPTDSRFRPDQRAMETGEYEIADKEKSRLENKQRGTRRRREQGELPEWKPRWFVEAFDEDSGESYWRFTDEYWTERQAAAKRLSAGEQSSKDKSTWTNVEDIF</sequence>
<reference evidence="1" key="1">
    <citation type="submission" date="2022-07" db="EMBL/GenBank/DDBJ databases">
        <title>Phylogenomic reconstructions and comparative analyses of Kickxellomycotina fungi.</title>
        <authorList>
            <person name="Reynolds N.K."/>
            <person name="Stajich J.E."/>
            <person name="Barry K."/>
            <person name="Grigoriev I.V."/>
            <person name="Crous P."/>
            <person name="Smith M.E."/>
        </authorList>
    </citation>
    <scope>NUCLEOTIDE SEQUENCE</scope>
    <source>
        <strain evidence="1">Benny 63K</strain>
    </source>
</reference>
<dbReference type="Proteomes" id="UP001150581">
    <property type="component" value="Unassembled WGS sequence"/>
</dbReference>
<protein>
    <submittedName>
        <fullName evidence="1">Uncharacterized protein</fullName>
    </submittedName>
</protein>
<evidence type="ECO:0000313" key="2">
    <source>
        <dbReference type="Proteomes" id="UP001150581"/>
    </source>
</evidence>
<evidence type="ECO:0000313" key="1">
    <source>
        <dbReference type="EMBL" id="KAJ1902214.1"/>
    </source>
</evidence>
<organism evidence="1 2">
    <name type="scientific">Kickxella alabastrina</name>
    <dbReference type="NCBI Taxonomy" id="61397"/>
    <lineage>
        <taxon>Eukaryota</taxon>
        <taxon>Fungi</taxon>
        <taxon>Fungi incertae sedis</taxon>
        <taxon>Zoopagomycota</taxon>
        <taxon>Kickxellomycotina</taxon>
        <taxon>Kickxellomycetes</taxon>
        <taxon>Kickxellales</taxon>
        <taxon>Kickxellaceae</taxon>
        <taxon>Kickxella</taxon>
    </lineage>
</organism>
<gene>
    <name evidence="1" type="ORF">LPJ66_000209</name>
</gene>